<comment type="caution">
    <text evidence="3">The sequence shown here is derived from an EMBL/GenBank/DDBJ whole genome shotgun (WGS) entry which is preliminary data.</text>
</comment>
<keyword evidence="2" id="KW-1133">Transmembrane helix</keyword>
<gene>
    <name evidence="3" type="primary">At3g49720_1</name>
    <name evidence="3" type="ORF">Zm00014a_040210</name>
</gene>
<dbReference type="GO" id="GO:0045488">
    <property type="term" value="P:pectin metabolic process"/>
    <property type="evidence" value="ECO:0007669"/>
    <property type="project" value="InterPro"/>
</dbReference>
<protein>
    <recommendedName>
        <fullName evidence="4">S-adenosyl-L-methionine-dependent methyltransferase superfamily protein</fullName>
    </recommendedName>
</protein>
<dbReference type="PANTHER" id="PTHR34208:SF5">
    <property type="entry name" value="OS01G0144000 PROTEIN"/>
    <property type="match status" value="1"/>
</dbReference>
<dbReference type="GO" id="GO:0008168">
    <property type="term" value="F:methyltransferase activity"/>
    <property type="evidence" value="ECO:0007669"/>
    <property type="project" value="InterPro"/>
</dbReference>
<dbReference type="Proteomes" id="UP000251960">
    <property type="component" value="Chromosome 8"/>
</dbReference>
<dbReference type="GO" id="GO:0005759">
    <property type="term" value="C:mitochondrial matrix"/>
    <property type="evidence" value="ECO:0007669"/>
    <property type="project" value="InterPro"/>
</dbReference>
<dbReference type="ExpressionAtlas" id="A0A3L6DPQ8">
    <property type="expression patterns" value="baseline and differential"/>
</dbReference>
<proteinExistence type="predicted"/>
<evidence type="ECO:0000256" key="1">
    <source>
        <dbReference type="SAM" id="MobiDB-lite"/>
    </source>
</evidence>
<dbReference type="FunFam" id="3.10.280.10:FF:000002">
    <property type="entry name" value="Mitochondrial glycoprotein family protein"/>
    <property type="match status" value="1"/>
</dbReference>
<feature type="region of interest" description="Disordered" evidence="1">
    <location>
        <begin position="310"/>
        <end position="355"/>
    </location>
</feature>
<keyword evidence="2" id="KW-0812">Transmembrane</keyword>
<dbReference type="InterPro" id="IPR044689">
    <property type="entry name" value="CGR2/3"/>
</dbReference>
<evidence type="ECO:0008006" key="4">
    <source>
        <dbReference type="Google" id="ProtNLM"/>
    </source>
</evidence>
<feature type="compositionally biased region" description="Acidic residues" evidence="1">
    <location>
        <begin position="338"/>
        <end position="347"/>
    </location>
</feature>
<dbReference type="Gene3D" id="3.40.50.150">
    <property type="entry name" value="Vaccinia Virus protein VP39"/>
    <property type="match status" value="1"/>
</dbReference>
<sequence length="458" mass="51051">MSRRSVNPSRRVADGGLPSFGGPFHPKSRSPPVLTIALVVLGVIFLIAYFNSSPGVTVTSKETVTRSEGYEISSSTFNTSSCTSEVMRALPYLKKAYGNAMQKVLHVGPDSCTVVSNLLKEGKVEAWGVEPYDLEDTDSTCKRLVRKGFVRMSDIKFPLPYRPDSFNLVIVSDALDYLTPRYLNKTLPGLARVSTDGLVIFAGNPGQQKAKVSELPKFGRPAKLRSSSWWTRYFVQTGLTENEGPLKKFEEATSQNKYQPDCQIFHLSSPRLSDTEPVPENFPFELIDEEGMSVVILRRDYKDEKVEVTVSMPNLEGGPEFGDEDGEGDGESAAKDDGEAEEDDESAGESSISLKVVVSKDSGPELEFTCTAFREEITIDDMLIVEKTDDDDDGEEKFPYEGPEFTELPVNVQKGLFKYLEQRGVTLSATNYMHDYMVTKQAQEYIRWMTKLKDFVAQ</sequence>
<name>A0A3L6DPQ8_MAIZE</name>
<accession>A0A3L6DPQ8</accession>
<feature type="transmembrane region" description="Helical" evidence="2">
    <location>
        <begin position="33"/>
        <end position="50"/>
    </location>
</feature>
<dbReference type="PANTHER" id="PTHR34208">
    <property type="entry name" value="S-ADENOSYL-L-METHIONINE-DEPENDENT METHYLTRANSFERASE-RELATED"/>
    <property type="match status" value="1"/>
</dbReference>
<feature type="compositionally biased region" description="Acidic residues" evidence="1">
    <location>
        <begin position="321"/>
        <end position="330"/>
    </location>
</feature>
<dbReference type="EMBL" id="NCVQ01000009">
    <property type="protein sequence ID" value="PWZ09767.1"/>
    <property type="molecule type" value="Genomic_DNA"/>
</dbReference>
<dbReference type="InterPro" id="IPR036561">
    <property type="entry name" value="MAM33_sf"/>
</dbReference>
<keyword evidence="2" id="KW-0472">Membrane</keyword>
<dbReference type="AlphaFoldDB" id="A0A3L6DPQ8"/>
<dbReference type="Gene3D" id="3.10.280.10">
    <property type="entry name" value="Mitochondrial glycoprotein"/>
    <property type="match status" value="1"/>
</dbReference>
<dbReference type="SUPFAM" id="SSF54529">
    <property type="entry name" value="Mitochondrial glycoprotein MAM33-like"/>
    <property type="match status" value="1"/>
</dbReference>
<dbReference type="InterPro" id="IPR003428">
    <property type="entry name" value="MAM33"/>
</dbReference>
<feature type="region of interest" description="Disordered" evidence="1">
    <location>
        <begin position="1"/>
        <end position="24"/>
    </location>
</feature>
<dbReference type="InterPro" id="IPR029063">
    <property type="entry name" value="SAM-dependent_MTases_sf"/>
</dbReference>
<reference evidence="3" key="1">
    <citation type="journal article" date="2018" name="Nat. Genet.">
        <title>Extensive intraspecific gene order and gene structural variations between Mo17 and other maize genomes.</title>
        <authorList>
            <person name="Sun S."/>
            <person name="Zhou Y."/>
            <person name="Chen J."/>
            <person name="Shi J."/>
            <person name="Zhao H."/>
            <person name="Zhao H."/>
            <person name="Song W."/>
            <person name="Zhang M."/>
            <person name="Cui Y."/>
            <person name="Dong X."/>
            <person name="Liu H."/>
            <person name="Ma X."/>
            <person name="Jiao Y."/>
            <person name="Wang B."/>
            <person name="Wei X."/>
            <person name="Stein J.C."/>
            <person name="Glaubitz J.C."/>
            <person name="Lu F."/>
            <person name="Yu G."/>
            <person name="Liang C."/>
            <person name="Fengler K."/>
            <person name="Li B."/>
            <person name="Rafalski A."/>
            <person name="Schnable P.S."/>
            <person name="Ware D.H."/>
            <person name="Buckler E.S."/>
            <person name="Lai J."/>
        </authorList>
    </citation>
    <scope>NUCLEOTIDE SEQUENCE [LARGE SCALE GENOMIC DNA]</scope>
    <source>
        <tissue evidence="3">Seedling</tissue>
    </source>
</reference>
<evidence type="ECO:0000256" key="2">
    <source>
        <dbReference type="SAM" id="Phobius"/>
    </source>
</evidence>
<dbReference type="Pfam" id="PF02330">
    <property type="entry name" value="MAM33"/>
    <property type="match status" value="1"/>
</dbReference>
<evidence type="ECO:0000313" key="3">
    <source>
        <dbReference type="EMBL" id="PWZ09767.1"/>
    </source>
</evidence>
<organism evidence="3">
    <name type="scientific">Zea mays</name>
    <name type="common">Maize</name>
    <dbReference type="NCBI Taxonomy" id="4577"/>
    <lineage>
        <taxon>Eukaryota</taxon>
        <taxon>Viridiplantae</taxon>
        <taxon>Streptophyta</taxon>
        <taxon>Embryophyta</taxon>
        <taxon>Tracheophyta</taxon>
        <taxon>Spermatophyta</taxon>
        <taxon>Magnoliopsida</taxon>
        <taxon>Liliopsida</taxon>
        <taxon>Poales</taxon>
        <taxon>Poaceae</taxon>
        <taxon>PACMAD clade</taxon>
        <taxon>Panicoideae</taxon>
        <taxon>Andropogonodae</taxon>
        <taxon>Andropogoneae</taxon>
        <taxon>Tripsacinae</taxon>
        <taxon>Zea</taxon>
    </lineage>
</organism>